<feature type="transmembrane region" description="Helical" evidence="9">
    <location>
        <begin position="74"/>
        <end position="97"/>
    </location>
</feature>
<reference evidence="10 11" key="1">
    <citation type="submission" date="2018-11" db="EMBL/GenBank/DDBJ databases">
        <title>Trebonia kvetii gen.nov., sp.nov., a novel acidophilic actinobacterium, and proposal of the new actinobacterial family Treboniaceae fam. nov.</title>
        <authorList>
            <person name="Rapoport D."/>
            <person name="Sagova-Mareckova M."/>
            <person name="Sedlacek I."/>
            <person name="Provaznik J."/>
            <person name="Kralova S."/>
            <person name="Pavlinic D."/>
            <person name="Benes V."/>
            <person name="Kopecky J."/>
        </authorList>
    </citation>
    <scope>NUCLEOTIDE SEQUENCE [LARGE SCALE GENOMIC DNA]</scope>
    <source>
        <strain evidence="10 11">15Tr583</strain>
    </source>
</reference>
<feature type="transmembrane region" description="Helical" evidence="9">
    <location>
        <begin position="310"/>
        <end position="333"/>
    </location>
</feature>
<feature type="transmembrane region" description="Helical" evidence="9">
    <location>
        <begin position="103"/>
        <end position="124"/>
    </location>
</feature>
<evidence type="ECO:0000256" key="3">
    <source>
        <dbReference type="ARBA" id="ARBA00022475"/>
    </source>
</evidence>
<feature type="transmembrane region" description="Helical" evidence="9">
    <location>
        <begin position="345"/>
        <end position="367"/>
    </location>
</feature>
<gene>
    <name evidence="10" type="ORF">EAS64_41580</name>
</gene>
<keyword evidence="4 9" id="KW-0812">Transmembrane</keyword>
<evidence type="ECO:0000256" key="1">
    <source>
        <dbReference type="ARBA" id="ARBA00004651"/>
    </source>
</evidence>
<dbReference type="OrthoDB" id="3609824at2"/>
<comment type="caution">
    <text evidence="10">The sequence shown here is derived from an EMBL/GenBank/DDBJ whole genome shotgun (WGS) entry which is preliminary data.</text>
</comment>
<feature type="compositionally biased region" description="Low complexity" evidence="8">
    <location>
        <begin position="489"/>
        <end position="502"/>
    </location>
</feature>
<evidence type="ECO:0000256" key="7">
    <source>
        <dbReference type="SAM" id="Coils"/>
    </source>
</evidence>
<evidence type="ECO:0000256" key="9">
    <source>
        <dbReference type="SAM" id="Phobius"/>
    </source>
</evidence>
<protein>
    <recommendedName>
        <fullName evidence="12">Lipopolysaccharide biosynthesis protein</fullName>
    </recommendedName>
</protein>
<evidence type="ECO:0000256" key="8">
    <source>
        <dbReference type="SAM" id="MobiDB-lite"/>
    </source>
</evidence>
<dbReference type="InterPro" id="IPR027417">
    <property type="entry name" value="P-loop_NTPase"/>
</dbReference>
<keyword evidence="3" id="KW-1003">Cell membrane</keyword>
<organism evidence="10 11">
    <name type="scientific">Trebonia kvetii</name>
    <dbReference type="NCBI Taxonomy" id="2480626"/>
    <lineage>
        <taxon>Bacteria</taxon>
        <taxon>Bacillati</taxon>
        <taxon>Actinomycetota</taxon>
        <taxon>Actinomycetes</taxon>
        <taxon>Streptosporangiales</taxon>
        <taxon>Treboniaceae</taxon>
        <taxon>Trebonia</taxon>
    </lineage>
</organism>
<feature type="transmembrane region" description="Helical" evidence="9">
    <location>
        <begin position="244"/>
        <end position="263"/>
    </location>
</feature>
<feature type="transmembrane region" description="Helical" evidence="9">
    <location>
        <begin position="275"/>
        <end position="298"/>
    </location>
</feature>
<dbReference type="EMBL" id="RPFW01000012">
    <property type="protein sequence ID" value="TVY99736.1"/>
    <property type="molecule type" value="Genomic_DNA"/>
</dbReference>
<evidence type="ECO:0000256" key="2">
    <source>
        <dbReference type="ARBA" id="ARBA00007430"/>
    </source>
</evidence>
<feature type="transmembrane region" description="Helical" evidence="9">
    <location>
        <begin position="373"/>
        <end position="391"/>
    </location>
</feature>
<feature type="transmembrane region" description="Helical" evidence="9">
    <location>
        <begin position="750"/>
        <end position="771"/>
    </location>
</feature>
<name>A0A6P2BL41_9ACTN</name>
<feature type="region of interest" description="Disordered" evidence="8">
    <location>
        <begin position="992"/>
        <end position="1044"/>
    </location>
</feature>
<feature type="transmembrane region" description="Helical" evidence="9">
    <location>
        <begin position="403"/>
        <end position="424"/>
    </location>
</feature>
<dbReference type="GO" id="GO:0005886">
    <property type="term" value="C:plasma membrane"/>
    <property type="evidence" value="ECO:0007669"/>
    <property type="project" value="UniProtKB-SubCell"/>
</dbReference>
<feature type="transmembrane region" description="Helical" evidence="9">
    <location>
        <begin position="136"/>
        <end position="155"/>
    </location>
</feature>
<feature type="coiled-coil region" evidence="7">
    <location>
        <begin position="673"/>
        <end position="700"/>
    </location>
</feature>
<evidence type="ECO:0000256" key="5">
    <source>
        <dbReference type="ARBA" id="ARBA00022989"/>
    </source>
</evidence>
<feature type="transmembrane region" description="Helical" evidence="9">
    <location>
        <begin position="161"/>
        <end position="181"/>
    </location>
</feature>
<dbReference type="PANTHER" id="PTHR30250:SF10">
    <property type="entry name" value="LIPOPOLYSACCHARIDE BIOSYNTHESIS PROTEIN WZXC"/>
    <property type="match status" value="1"/>
</dbReference>
<dbReference type="RefSeq" id="WP_145862220.1">
    <property type="nucleotide sequence ID" value="NZ_RPFW01000012.1"/>
</dbReference>
<keyword evidence="7" id="KW-0175">Coiled coil</keyword>
<accession>A0A6P2BL41</accession>
<evidence type="ECO:0000313" key="10">
    <source>
        <dbReference type="EMBL" id="TVY99736.1"/>
    </source>
</evidence>
<feature type="compositionally biased region" description="Low complexity" evidence="8">
    <location>
        <begin position="1009"/>
        <end position="1025"/>
    </location>
</feature>
<feature type="transmembrane region" description="Helical" evidence="9">
    <location>
        <begin position="436"/>
        <end position="462"/>
    </location>
</feature>
<evidence type="ECO:0000256" key="6">
    <source>
        <dbReference type="ARBA" id="ARBA00023136"/>
    </source>
</evidence>
<evidence type="ECO:0000256" key="4">
    <source>
        <dbReference type="ARBA" id="ARBA00022692"/>
    </source>
</evidence>
<comment type="similarity">
    <text evidence="2">Belongs to the polysaccharide synthase family.</text>
</comment>
<dbReference type="Pfam" id="PF13440">
    <property type="entry name" value="Polysacc_synt_3"/>
    <property type="match status" value="1"/>
</dbReference>
<dbReference type="InterPro" id="IPR050833">
    <property type="entry name" value="Poly_Biosynth_Transport"/>
</dbReference>
<feature type="region of interest" description="Disordered" evidence="8">
    <location>
        <begin position="489"/>
        <end position="513"/>
    </location>
</feature>
<comment type="subcellular location">
    <subcellularLocation>
        <location evidence="1">Cell membrane</location>
        <topology evidence="1">Multi-pass membrane protein</topology>
    </subcellularLocation>
</comment>
<dbReference type="AlphaFoldDB" id="A0A6P2BL41"/>
<dbReference type="Gene3D" id="3.40.50.300">
    <property type="entry name" value="P-loop containing nucleotide triphosphate hydrolases"/>
    <property type="match status" value="1"/>
</dbReference>
<proteinExistence type="inferred from homology"/>
<evidence type="ECO:0008006" key="12">
    <source>
        <dbReference type="Google" id="ProtNLM"/>
    </source>
</evidence>
<evidence type="ECO:0000313" key="11">
    <source>
        <dbReference type="Proteomes" id="UP000460272"/>
    </source>
</evidence>
<dbReference type="PANTHER" id="PTHR30250">
    <property type="entry name" value="PST FAMILY PREDICTED COLANIC ACID TRANSPORTER"/>
    <property type="match status" value="1"/>
</dbReference>
<feature type="transmembrane region" description="Helical" evidence="9">
    <location>
        <begin position="32"/>
        <end position="53"/>
    </location>
</feature>
<keyword evidence="11" id="KW-1185">Reference proteome</keyword>
<dbReference type="Proteomes" id="UP000460272">
    <property type="component" value="Unassembled WGS sequence"/>
</dbReference>
<keyword evidence="5 9" id="KW-1133">Transmembrane helix</keyword>
<keyword evidence="6 9" id="KW-0472">Membrane</keyword>
<sequence length="1044" mass="109393">MASASALAQLVGQSVSFVQTVILARLLTPTDVGIFAAGTVLTALLTDVAAGGLQAGLVQRQGDQADADETVFRVTLMVGAAAGLGCLAAAPVIGIIFNSRTAGLVAAATSGLLLLHALTNVPEAVLQREFSVKRRLIVGPAIAVSYATVAIGLAALGWGVWSMVAGTYASYTAWVISLWTLTSWRPGRGHASFAIWRELARYGFPLALAMIGYRVRTAVESLVVGRFLSTAALGFFRYGQRIALIPQIGIIQVGATTLFPAFSRIADDPKRFAAAYLRVLHWGMIGSAAATGLMIAAGEPAVVVLLGERWRGAGVALVAMSGLSIGSAVSVVAQDVIKAHGRTRLINWFTLGDLVLGVSFLLILIWPFGFVGASLYISLTSLADAAIFLGLAQKVVTVPLSKVLTVLATPMPGLLIATAATWWLEHDILRSDSHSLILAVTLLAVDALVFCLIYLAVLTLFARSTVITIVRSVAALIGRFRQRALADTTTSSADHAAPSSPSRQSAESGPLYQGHPLSAPMHTRAITGPALGAASDPRFSEGQTAVGRSTPMSFGAHLARIWRRWFLVVIITLLAGLAAFGSAARHAGTEYTGTATLTTVSQNSSPDQTAALSTGYVAMFLQPSYQSTLHTELRLPADVSLTAQTAAQSPIIFISATGPDSVMAQRAAADAAAEFLRQVNANLQANRQNLIGQMRRAVEADMKAGAIKVPAETDMQDRINAVNADPTSDLQMLQANAGVSVKSSGTKKTLAVALLGGLIFGALLAWVLGAASRRLSSPAELMEKARIEPLVVIPPGGGATAERQRERQLRQLAATVALLNVPKPTVVAVAPVERMPGTDEIAESLARYRADHGARTILVHADGTPAPLDAVEGDFESVALRWSLVSSESGGRMREVFPVSDPQDVHGLLGMEHLGNLVASLRSRADLVVIQSPAVSESAESYMVCSVADRTLLVAGAGSSADSVLAARDQMERVGVSLLGVAFVERPRRRLAATGDSSKRTTATVNSQATDAWPSEAAAAPGASSQRLDETKPGVDPSSRASRI</sequence>
<feature type="transmembrane region" description="Helical" evidence="9">
    <location>
        <begin position="565"/>
        <end position="584"/>
    </location>
</feature>